<organism evidence="2 3">
    <name type="scientific">Dipteronia sinensis</name>
    <dbReference type="NCBI Taxonomy" id="43782"/>
    <lineage>
        <taxon>Eukaryota</taxon>
        <taxon>Viridiplantae</taxon>
        <taxon>Streptophyta</taxon>
        <taxon>Embryophyta</taxon>
        <taxon>Tracheophyta</taxon>
        <taxon>Spermatophyta</taxon>
        <taxon>Magnoliopsida</taxon>
        <taxon>eudicotyledons</taxon>
        <taxon>Gunneridae</taxon>
        <taxon>Pentapetalae</taxon>
        <taxon>rosids</taxon>
        <taxon>malvids</taxon>
        <taxon>Sapindales</taxon>
        <taxon>Sapindaceae</taxon>
        <taxon>Hippocastanoideae</taxon>
        <taxon>Acereae</taxon>
        <taxon>Dipteronia</taxon>
    </lineage>
</organism>
<feature type="compositionally biased region" description="Basic and acidic residues" evidence="1">
    <location>
        <begin position="33"/>
        <end position="42"/>
    </location>
</feature>
<dbReference type="AlphaFoldDB" id="A0AAE0ECW4"/>
<gene>
    <name evidence="2" type="ORF">Dsin_008795</name>
</gene>
<feature type="region of interest" description="Disordered" evidence="1">
    <location>
        <begin position="118"/>
        <end position="183"/>
    </location>
</feature>
<evidence type="ECO:0000256" key="1">
    <source>
        <dbReference type="SAM" id="MobiDB-lite"/>
    </source>
</evidence>
<feature type="compositionally biased region" description="Basic residues" evidence="1">
    <location>
        <begin position="23"/>
        <end position="32"/>
    </location>
</feature>
<reference evidence="2" key="1">
    <citation type="journal article" date="2023" name="Plant J.">
        <title>Genome sequences and population genomics provide insights into the demographic history, inbreeding, and mutation load of two 'living fossil' tree species of Dipteronia.</title>
        <authorList>
            <person name="Feng Y."/>
            <person name="Comes H.P."/>
            <person name="Chen J."/>
            <person name="Zhu S."/>
            <person name="Lu R."/>
            <person name="Zhang X."/>
            <person name="Li P."/>
            <person name="Qiu J."/>
            <person name="Olsen K.M."/>
            <person name="Qiu Y."/>
        </authorList>
    </citation>
    <scope>NUCLEOTIDE SEQUENCE</scope>
    <source>
        <strain evidence="2">NBL</strain>
    </source>
</reference>
<name>A0AAE0ECW4_9ROSI</name>
<dbReference type="Proteomes" id="UP001281410">
    <property type="component" value="Unassembled WGS sequence"/>
</dbReference>
<comment type="caution">
    <text evidence="2">The sequence shown here is derived from an EMBL/GenBank/DDBJ whole genome shotgun (WGS) entry which is preliminary data.</text>
</comment>
<feature type="compositionally biased region" description="Acidic residues" evidence="1">
    <location>
        <begin position="122"/>
        <end position="135"/>
    </location>
</feature>
<feature type="region of interest" description="Disordered" evidence="1">
    <location>
        <begin position="1"/>
        <end position="62"/>
    </location>
</feature>
<keyword evidence="3" id="KW-1185">Reference proteome</keyword>
<proteinExistence type="predicted"/>
<evidence type="ECO:0000313" key="3">
    <source>
        <dbReference type="Proteomes" id="UP001281410"/>
    </source>
</evidence>
<feature type="compositionally biased region" description="Acidic residues" evidence="1">
    <location>
        <begin position="9"/>
        <end position="19"/>
    </location>
</feature>
<evidence type="ECO:0000313" key="2">
    <source>
        <dbReference type="EMBL" id="KAK3221770.1"/>
    </source>
</evidence>
<protein>
    <submittedName>
        <fullName evidence="2">Uncharacterized protein</fullName>
    </submittedName>
</protein>
<feature type="compositionally biased region" description="Polar residues" evidence="1">
    <location>
        <begin position="160"/>
        <end position="170"/>
    </location>
</feature>
<sequence>MKKNKKTLEEEEVLEEEEEDKKKKNKNKNKNKKSVEEQEVKGKGKGKGKGRLQGEEEKKKKKSKYYTYNLSGFPLALQTALFEWEVETFEKGTDYFKSLNIECMCGPLIDKKREKLALPRSEEEEDLGTDHEGDDNQTSNDNDGIDCSVQKEEIGGSVGRTRSTFSNEYSPPSKKRLFSDRNP</sequence>
<accession>A0AAE0ECW4</accession>
<feature type="non-terminal residue" evidence="2">
    <location>
        <position position="1"/>
    </location>
</feature>
<dbReference type="EMBL" id="JANJYJ010000003">
    <property type="protein sequence ID" value="KAK3221770.1"/>
    <property type="molecule type" value="Genomic_DNA"/>
</dbReference>